<organism evidence="2 3">
    <name type="scientific">Microbacterium pumilum</name>
    <dbReference type="NCBI Taxonomy" id="344165"/>
    <lineage>
        <taxon>Bacteria</taxon>
        <taxon>Bacillati</taxon>
        <taxon>Actinomycetota</taxon>
        <taxon>Actinomycetes</taxon>
        <taxon>Micrococcales</taxon>
        <taxon>Microbacteriaceae</taxon>
        <taxon>Microbacterium</taxon>
    </lineage>
</organism>
<proteinExistence type="predicted"/>
<evidence type="ECO:0000313" key="3">
    <source>
        <dbReference type="Proteomes" id="UP001500326"/>
    </source>
</evidence>
<keyword evidence="3" id="KW-1185">Reference proteome</keyword>
<dbReference type="Proteomes" id="UP001500326">
    <property type="component" value="Unassembled WGS sequence"/>
</dbReference>
<feature type="region of interest" description="Disordered" evidence="1">
    <location>
        <begin position="1"/>
        <end position="38"/>
    </location>
</feature>
<sequence length="70" mass="7531">MDAERGTKNKVKRPRHPASRERLACAAPSLGHTGAGGRLGIADREYQVGCGYVCSRMETSDPTATRSGKR</sequence>
<protein>
    <submittedName>
        <fullName evidence="2">Uncharacterized protein</fullName>
    </submittedName>
</protein>
<feature type="compositionally biased region" description="Basic residues" evidence="1">
    <location>
        <begin position="8"/>
        <end position="17"/>
    </location>
</feature>
<reference evidence="2 3" key="1">
    <citation type="journal article" date="2019" name="Int. J. Syst. Evol. Microbiol.">
        <title>The Global Catalogue of Microorganisms (GCM) 10K type strain sequencing project: providing services to taxonomists for standard genome sequencing and annotation.</title>
        <authorList>
            <consortium name="The Broad Institute Genomics Platform"/>
            <consortium name="The Broad Institute Genome Sequencing Center for Infectious Disease"/>
            <person name="Wu L."/>
            <person name="Ma J."/>
        </authorList>
    </citation>
    <scope>NUCLEOTIDE SEQUENCE [LARGE SCALE GENOMIC DNA]</scope>
    <source>
        <strain evidence="2 3">JCM 14902</strain>
    </source>
</reference>
<dbReference type="EMBL" id="BAAAOH010000001">
    <property type="protein sequence ID" value="GAA1996635.1"/>
    <property type="molecule type" value="Genomic_DNA"/>
</dbReference>
<dbReference type="Gene3D" id="3.40.710.10">
    <property type="entry name" value="DD-peptidase/beta-lactamase superfamily"/>
    <property type="match status" value="1"/>
</dbReference>
<name>A0ABN2T1F9_9MICO</name>
<evidence type="ECO:0000313" key="2">
    <source>
        <dbReference type="EMBL" id="GAA1996635.1"/>
    </source>
</evidence>
<accession>A0ABN2T1F9</accession>
<evidence type="ECO:0000256" key="1">
    <source>
        <dbReference type="SAM" id="MobiDB-lite"/>
    </source>
</evidence>
<comment type="caution">
    <text evidence="2">The sequence shown here is derived from an EMBL/GenBank/DDBJ whole genome shotgun (WGS) entry which is preliminary data.</text>
</comment>
<gene>
    <name evidence="2" type="ORF">GCM10009777_37000</name>
</gene>
<dbReference type="InterPro" id="IPR012338">
    <property type="entry name" value="Beta-lactam/transpept-like"/>
</dbReference>